<dbReference type="PANTHER" id="PTHR38686:SF1">
    <property type="entry name" value="APOLIPOPROTEIN N-ACYLTRANSFERASE"/>
    <property type="match status" value="1"/>
</dbReference>
<dbReference type="EC" id="2.3.1.269" evidence="9"/>
<evidence type="ECO:0000256" key="7">
    <source>
        <dbReference type="ARBA" id="ARBA00023136"/>
    </source>
</evidence>
<organism evidence="11 12">
    <name type="scientific">Chryseobacterium culicis</name>
    <dbReference type="NCBI Taxonomy" id="680127"/>
    <lineage>
        <taxon>Bacteria</taxon>
        <taxon>Pseudomonadati</taxon>
        <taxon>Bacteroidota</taxon>
        <taxon>Flavobacteriia</taxon>
        <taxon>Flavobacteriales</taxon>
        <taxon>Weeksellaceae</taxon>
        <taxon>Chryseobacterium group</taxon>
        <taxon>Chryseobacterium</taxon>
    </lineage>
</organism>
<reference evidence="11 12" key="1">
    <citation type="submission" date="2016-10" db="EMBL/GenBank/DDBJ databases">
        <authorList>
            <person name="de Groot N.N."/>
        </authorList>
    </citation>
    <scope>NUCLEOTIDE SEQUENCE [LARGE SCALE GENOMIC DNA]</scope>
    <source>
        <strain evidence="11 12">DSM 23031</strain>
    </source>
</reference>
<evidence type="ECO:0000313" key="11">
    <source>
        <dbReference type="EMBL" id="SEH28094.1"/>
    </source>
</evidence>
<feature type="transmembrane region" description="Helical" evidence="9">
    <location>
        <begin position="532"/>
        <end position="550"/>
    </location>
</feature>
<dbReference type="GO" id="GO:0042158">
    <property type="term" value="P:lipoprotein biosynthetic process"/>
    <property type="evidence" value="ECO:0007669"/>
    <property type="project" value="UniProtKB-UniRule"/>
</dbReference>
<dbReference type="Pfam" id="PF00795">
    <property type="entry name" value="CN_hydrolase"/>
    <property type="match status" value="1"/>
</dbReference>
<dbReference type="CDD" id="cd07571">
    <property type="entry name" value="ALP_N-acyl_transferase"/>
    <property type="match status" value="1"/>
</dbReference>
<dbReference type="InterPro" id="IPR045378">
    <property type="entry name" value="LNT_N"/>
</dbReference>
<dbReference type="NCBIfam" id="TIGR00546">
    <property type="entry name" value="lnt"/>
    <property type="match status" value="1"/>
</dbReference>
<evidence type="ECO:0000313" key="12">
    <source>
        <dbReference type="Proteomes" id="UP000198561"/>
    </source>
</evidence>
<keyword evidence="3 9" id="KW-1003">Cell membrane</keyword>
<keyword evidence="11" id="KW-0449">Lipoprotein</keyword>
<accession>A0A1H6H1R6</accession>
<protein>
    <recommendedName>
        <fullName evidence="9">Apolipoprotein N-acyltransferase</fullName>
        <shortName evidence="9">ALP N-acyltransferase</shortName>
        <ecNumber evidence="9">2.3.1.269</ecNumber>
    </recommendedName>
</protein>
<dbReference type="Pfam" id="PF20154">
    <property type="entry name" value="LNT_N"/>
    <property type="match status" value="1"/>
</dbReference>
<feature type="transmembrane region" description="Helical" evidence="9">
    <location>
        <begin position="102"/>
        <end position="125"/>
    </location>
</feature>
<evidence type="ECO:0000256" key="9">
    <source>
        <dbReference type="HAMAP-Rule" id="MF_01148"/>
    </source>
</evidence>
<comment type="catalytic activity">
    <reaction evidence="9">
        <text>N-terminal S-1,2-diacyl-sn-glyceryl-L-cysteinyl-[lipoprotein] + a glycerophospholipid = N-acyl-S-1,2-diacyl-sn-glyceryl-L-cysteinyl-[lipoprotein] + a 2-acyl-sn-glycero-3-phospholipid + H(+)</text>
        <dbReference type="Rhea" id="RHEA:48228"/>
        <dbReference type="Rhea" id="RHEA-COMP:14681"/>
        <dbReference type="Rhea" id="RHEA-COMP:14684"/>
        <dbReference type="ChEBI" id="CHEBI:15378"/>
        <dbReference type="ChEBI" id="CHEBI:136912"/>
        <dbReference type="ChEBI" id="CHEBI:140656"/>
        <dbReference type="ChEBI" id="CHEBI:140657"/>
        <dbReference type="ChEBI" id="CHEBI:140660"/>
        <dbReference type="EC" id="2.3.1.269"/>
    </reaction>
</comment>
<dbReference type="AlphaFoldDB" id="A0A1H6H1R6"/>
<comment type="subcellular location">
    <subcellularLocation>
        <location evidence="1 9">Cell membrane</location>
        <topology evidence="1 9">Multi-pass membrane protein</topology>
    </subcellularLocation>
</comment>
<evidence type="ECO:0000256" key="8">
    <source>
        <dbReference type="ARBA" id="ARBA00023315"/>
    </source>
</evidence>
<keyword evidence="4 9" id="KW-0808">Transferase</keyword>
<evidence type="ECO:0000256" key="2">
    <source>
        <dbReference type="ARBA" id="ARBA00010065"/>
    </source>
</evidence>
<dbReference type="InterPro" id="IPR004563">
    <property type="entry name" value="Apolipo_AcylTrfase"/>
</dbReference>
<feature type="transmembrane region" description="Helical" evidence="9">
    <location>
        <begin position="172"/>
        <end position="198"/>
    </location>
</feature>
<keyword evidence="5 9" id="KW-0812">Transmembrane</keyword>
<feature type="domain" description="CN hydrolase" evidence="10">
    <location>
        <begin position="248"/>
        <end position="519"/>
    </location>
</feature>
<keyword evidence="8 9" id="KW-0012">Acyltransferase</keyword>
<dbReference type="GO" id="GO:0005886">
    <property type="term" value="C:plasma membrane"/>
    <property type="evidence" value="ECO:0007669"/>
    <property type="project" value="UniProtKB-SubCell"/>
</dbReference>
<comment type="similarity">
    <text evidence="2 9">Belongs to the CN hydrolase family. Apolipoprotein N-acyltransferase subfamily.</text>
</comment>
<dbReference type="Gene3D" id="3.60.110.10">
    <property type="entry name" value="Carbon-nitrogen hydrolase"/>
    <property type="match status" value="1"/>
</dbReference>
<sequence>MAFLFTSLIFALYLIPMKYVLLTLISAMLLSVSWPTYGVPFFIFFALVPLLMMEHGVSKFSEYKRKSWVVFGLSYLCFVIWNIVTTGWLYGSKNPDGSHSMMAVVFPVLVNSFLYSLVFQCYHWYKNAQGTYWGLGFLIAIWMSFEKFHLGWELTWPWLNLGNVFSEYPKLIQWYDTLGATGGSFWILLINVLIFYTVRTWEAGRKRKDLIKNSAIVGALIVLPMIISVIKYNNFDEKPIGQVGVLMLQPDLDPYAEKYSKDSLAIEQDLLALAEKNSTGKIDYYMAPETALPGRGSISETAFEKSLLLNNIKGFLSSHPGSVFATGISSHRLFYNPADLPKEAYQINSGVWVSSYNTAIQLVPDQKVQVYHKGKLVPGVEIFPYMNVLKPLLGDAMLNLGGTVASLGTDKERVAFSNPYNKGKLAPIICYESIYGEFVTDYVKKGANFLGIMTNDSWWGVTEGHKQLLSYAKLRAIETRREIARAANSGISAHINAKGEVTADTFYGDKTALFAKVNLYDTMTFYTRAGDLLSRFSIFALGFLLFYFLIEWFKRKTKKA</sequence>
<dbReference type="Proteomes" id="UP000198561">
    <property type="component" value="Unassembled WGS sequence"/>
</dbReference>
<feature type="transmembrane region" description="Helical" evidence="9">
    <location>
        <begin position="69"/>
        <end position="90"/>
    </location>
</feature>
<comment type="pathway">
    <text evidence="9">Protein modification; lipoprotein biosynthesis (N-acyl transfer).</text>
</comment>
<feature type="transmembrane region" description="Helical" evidence="9">
    <location>
        <begin position="132"/>
        <end position="152"/>
    </location>
</feature>
<dbReference type="UniPathway" id="UPA00666"/>
<dbReference type="STRING" id="680127.SAMN05421593_0598"/>
<dbReference type="InterPro" id="IPR003010">
    <property type="entry name" value="C-N_Hydrolase"/>
</dbReference>
<dbReference type="SUPFAM" id="SSF56317">
    <property type="entry name" value="Carbon-nitrogen hydrolase"/>
    <property type="match status" value="1"/>
</dbReference>
<feature type="transmembrane region" description="Helical" evidence="9">
    <location>
        <begin position="210"/>
        <end position="230"/>
    </location>
</feature>
<evidence type="ECO:0000256" key="3">
    <source>
        <dbReference type="ARBA" id="ARBA00022475"/>
    </source>
</evidence>
<proteinExistence type="inferred from homology"/>
<keyword evidence="7 9" id="KW-0472">Membrane</keyword>
<feature type="transmembrane region" description="Helical" evidence="9">
    <location>
        <begin position="37"/>
        <end position="57"/>
    </location>
</feature>
<dbReference type="InterPro" id="IPR036526">
    <property type="entry name" value="C-N_Hydrolase_sf"/>
</dbReference>
<dbReference type="GO" id="GO:0016410">
    <property type="term" value="F:N-acyltransferase activity"/>
    <property type="evidence" value="ECO:0007669"/>
    <property type="project" value="UniProtKB-UniRule"/>
</dbReference>
<evidence type="ECO:0000256" key="4">
    <source>
        <dbReference type="ARBA" id="ARBA00022679"/>
    </source>
</evidence>
<evidence type="ECO:0000259" key="10">
    <source>
        <dbReference type="PROSITE" id="PS50263"/>
    </source>
</evidence>
<dbReference type="PROSITE" id="PS50263">
    <property type="entry name" value="CN_HYDROLASE"/>
    <property type="match status" value="1"/>
</dbReference>
<feature type="transmembrane region" description="Helical" evidence="9">
    <location>
        <begin position="7"/>
        <end position="31"/>
    </location>
</feature>
<evidence type="ECO:0000256" key="5">
    <source>
        <dbReference type="ARBA" id="ARBA00022692"/>
    </source>
</evidence>
<comment type="function">
    <text evidence="9">Catalyzes the phospholipid dependent N-acylation of the N-terminal cysteine of apolipoprotein, the last step in lipoprotein maturation.</text>
</comment>
<name>A0A1H6H1R6_CHRCI</name>
<dbReference type="EMBL" id="FNWQ01000001">
    <property type="protein sequence ID" value="SEH28094.1"/>
    <property type="molecule type" value="Genomic_DNA"/>
</dbReference>
<keyword evidence="6 9" id="KW-1133">Transmembrane helix</keyword>
<evidence type="ECO:0000256" key="6">
    <source>
        <dbReference type="ARBA" id="ARBA00022989"/>
    </source>
</evidence>
<gene>
    <name evidence="9" type="primary">lnt</name>
    <name evidence="11" type="ORF">SAMN05421593_0598</name>
</gene>
<dbReference type="HAMAP" id="MF_01148">
    <property type="entry name" value="Lnt"/>
    <property type="match status" value="1"/>
</dbReference>
<evidence type="ECO:0000256" key="1">
    <source>
        <dbReference type="ARBA" id="ARBA00004651"/>
    </source>
</evidence>
<dbReference type="PANTHER" id="PTHR38686">
    <property type="entry name" value="APOLIPOPROTEIN N-ACYLTRANSFERASE"/>
    <property type="match status" value="1"/>
</dbReference>